<evidence type="ECO:0000313" key="5">
    <source>
        <dbReference type="Proteomes" id="UP000830401"/>
    </source>
</evidence>
<dbReference type="Pfam" id="PF13715">
    <property type="entry name" value="CarbopepD_reg_2"/>
    <property type="match status" value="1"/>
</dbReference>
<dbReference type="SUPFAM" id="SSF49464">
    <property type="entry name" value="Carboxypeptidase regulatory domain-like"/>
    <property type="match status" value="1"/>
</dbReference>
<dbReference type="InterPro" id="IPR008969">
    <property type="entry name" value="CarboxyPept-like_regulatory"/>
</dbReference>
<keyword evidence="2" id="KW-0472">Membrane</keyword>
<keyword evidence="2" id="KW-1134">Transmembrane beta strand</keyword>
<keyword evidence="5" id="KW-1185">Reference proteome</keyword>
<dbReference type="InterPro" id="IPR023997">
    <property type="entry name" value="TonB-dep_OMP_SusC/RagA_CS"/>
</dbReference>
<dbReference type="EMBL" id="CP095061">
    <property type="protein sequence ID" value="UOQ68422.1"/>
    <property type="molecule type" value="Genomic_DNA"/>
</dbReference>
<sequence>MKNRVRTKSVHGIIRGSLASAVLCASVEVALGATDKSAPGSPAAFPVSPAIDLSLPDVPVRGTVTDTKGDPLPGVNVVVKGTTNGTQTDAQGAFSISAPEGATLVFSFIGYKPQEVAASASRLTIQLSSDDKALDEVVVVGYGTQSRATVTGAVSSVKSEEILRTPAVAATSALVGRVPGITARQADARPGNGSTIQIRNLGDPLYVIDGIVSDVGQFNNLGISDIENISILKDASAAIYGLRAANGVVLVTTKRGKTNQKPTISISGYYGLQNFTKYPHPANAYQHQRALVESEQNLAQQQRRSPNAVNDPVSGIPLTATELEKWRQGTDPGYKSYDYYKMVMRPNVPQYFVNGSLSGVART</sequence>
<keyword evidence="2" id="KW-0812">Transmembrane</keyword>
<dbReference type="RefSeq" id="WP_245125543.1">
    <property type="nucleotide sequence ID" value="NZ_CP095061.1"/>
</dbReference>
<reference evidence="4" key="1">
    <citation type="submission" date="2022-04" db="EMBL/GenBank/DDBJ databases">
        <title>Hymenobacter sp. isolated from the air.</title>
        <authorList>
            <person name="Won M."/>
            <person name="Lee C.-M."/>
            <person name="Woen H.-Y."/>
            <person name="Kwon S.-W."/>
        </authorList>
    </citation>
    <scope>NUCLEOTIDE SEQUENCE</scope>
    <source>
        <strain evidence="4">5420S-77</strain>
    </source>
</reference>
<comment type="similarity">
    <text evidence="2">Belongs to the TonB-dependent receptor family.</text>
</comment>
<organism evidence="4 5">
    <name type="scientific">Hymenobacter volaticus</name>
    <dbReference type="NCBI Taxonomy" id="2932254"/>
    <lineage>
        <taxon>Bacteria</taxon>
        <taxon>Pseudomonadati</taxon>
        <taxon>Bacteroidota</taxon>
        <taxon>Cytophagia</taxon>
        <taxon>Cytophagales</taxon>
        <taxon>Hymenobacteraceae</taxon>
        <taxon>Hymenobacter</taxon>
    </lineage>
</organism>
<dbReference type="PANTHER" id="PTHR30069:SF53">
    <property type="entry name" value="COLICIN I RECEPTOR-RELATED"/>
    <property type="match status" value="1"/>
</dbReference>
<dbReference type="InterPro" id="IPR039426">
    <property type="entry name" value="TonB-dep_rcpt-like"/>
</dbReference>
<dbReference type="Gene3D" id="2.170.130.10">
    <property type="entry name" value="TonB-dependent receptor, plug domain"/>
    <property type="match status" value="1"/>
</dbReference>
<dbReference type="SUPFAM" id="SSF56935">
    <property type="entry name" value="Porins"/>
    <property type="match status" value="1"/>
</dbReference>
<keyword evidence="2" id="KW-0998">Cell outer membrane</keyword>
<gene>
    <name evidence="4" type="ORF">MUN86_11575</name>
</gene>
<accession>A0ABY4GCD6</accession>
<evidence type="ECO:0000256" key="1">
    <source>
        <dbReference type="ARBA" id="ARBA00022729"/>
    </source>
</evidence>
<feature type="domain" description="TonB-dependent receptor plug" evidence="3">
    <location>
        <begin position="149"/>
        <end position="248"/>
    </location>
</feature>
<comment type="subcellular location">
    <subcellularLocation>
        <location evidence="2">Cell outer membrane</location>
        <topology evidence="2">Multi-pass membrane protein</topology>
    </subcellularLocation>
</comment>
<keyword evidence="1" id="KW-0732">Signal</keyword>
<evidence type="ECO:0000259" key="3">
    <source>
        <dbReference type="Pfam" id="PF07715"/>
    </source>
</evidence>
<name>A0ABY4GCD6_9BACT</name>
<dbReference type="PROSITE" id="PS52016">
    <property type="entry name" value="TONB_DEPENDENT_REC_3"/>
    <property type="match status" value="1"/>
</dbReference>
<protein>
    <submittedName>
        <fullName evidence="4">Carboxypeptidase-like regulatory domain-containing protein</fullName>
    </submittedName>
</protein>
<dbReference type="NCBIfam" id="TIGR04057">
    <property type="entry name" value="SusC_RagA_signa"/>
    <property type="match status" value="1"/>
</dbReference>
<dbReference type="Pfam" id="PF07715">
    <property type="entry name" value="Plug"/>
    <property type="match status" value="1"/>
</dbReference>
<dbReference type="PANTHER" id="PTHR30069">
    <property type="entry name" value="TONB-DEPENDENT OUTER MEMBRANE RECEPTOR"/>
    <property type="match status" value="1"/>
</dbReference>
<keyword evidence="2" id="KW-0813">Transport</keyword>
<evidence type="ECO:0000313" key="4">
    <source>
        <dbReference type="EMBL" id="UOQ68422.1"/>
    </source>
</evidence>
<dbReference type="InterPro" id="IPR012910">
    <property type="entry name" value="Plug_dom"/>
</dbReference>
<dbReference type="InterPro" id="IPR037066">
    <property type="entry name" value="Plug_dom_sf"/>
</dbReference>
<dbReference type="Gene3D" id="2.60.40.1120">
    <property type="entry name" value="Carboxypeptidase-like, regulatory domain"/>
    <property type="match status" value="1"/>
</dbReference>
<dbReference type="Proteomes" id="UP000830401">
    <property type="component" value="Chromosome"/>
</dbReference>
<evidence type="ECO:0000256" key="2">
    <source>
        <dbReference type="PROSITE-ProRule" id="PRU01360"/>
    </source>
</evidence>
<proteinExistence type="inferred from homology"/>